<evidence type="ECO:0000256" key="9">
    <source>
        <dbReference type="ARBA" id="ARBA00031501"/>
    </source>
</evidence>
<comment type="caution">
    <text evidence="11">The sequence shown here is derived from an EMBL/GenBank/DDBJ whole genome shotgun (WGS) entry which is preliminary data.</text>
</comment>
<evidence type="ECO:0000256" key="7">
    <source>
        <dbReference type="ARBA" id="ARBA00023277"/>
    </source>
</evidence>
<dbReference type="NCBIfam" id="NF011080">
    <property type="entry name" value="PRK14508.1-3"/>
    <property type="match status" value="1"/>
</dbReference>
<comment type="catalytic activity">
    <reaction evidence="1 10">
        <text>Transfers a segment of a (1-&gt;4)-alpha-D-glucan to a new position in an acceptor, which may be glucose or a (1-&gt;4)-alpha-D-glucan.</text>
        <dbReference type="EC" id="2.4.1.25"/>
    </reaction>
</comment>
<dbReference type="RefSeq" id="WP_188886044.1">
    <property type="nucleotide sequence ID" value="NZ_BLYJ01000012.1"/>
</dbReference>
<organism evidence="11 12">
    <name type="scientific">Butyricicoccus faecihominis</name>
    <dbReference type="NCBI Taxonomy" id="1712515"/>
    <lineage>
        <taxon>Bacteria</taxon>
        <taxon>Bacillati</taxon>
        <taxon>Bacillota</taxon>
        <taxon>Clostridia</taxon>
        <taxon>Eubacteriales</taxon>
        <taxon>Butyricicoccaceae</taxon>
        <taxon>Butyricicoccus</taxon>
    </lineage>
</organism>
<evidence type="ECO:0000256" key="4">
    <source>
        <dbReference type="ARBA" id="ARBA00020295"/>
    </source>
</evidence>
<dbReference type="SUPFAM" id="SSF51445">
    <property type="entry name" value="(Trans)glycosidases"/>
    <property type="match status" value="1"/>
</dbReference>
<dbReference type="Proteomes" id="UP000620147">
    <property type="component" value="Unassembled WGS sequence"/>
</dbReference>
<keyword evidence="7 10" id="KW-0119">Carbohydrate metabolism</keyword>
<dbReference type="EC" id="2.4.1.25" evidence="3 10"/>
<evidence type="ECO:0000256" key="8">
    <source>
        <dbReference type="ARBA" id="ARBA00031423"/>
    </source>
</evidence>
<evidence type="ECO:0000313" key="11">
    <source>
        <dbReference type="EMBL" id="GFO88068.1"/>
    </source>
</evidence>
<evidence type="ECO:0000256" key="2">
    <source>
        <dbReference type="ARBA" id="ARBA00005684"/>
    </source>
</evidence>
<evidence type="ECO:0000313" key="12">
    <source>
        <dbReference type="Proteomes" id="UP000620147"/>
    </source>
</evidence>
<dbReference type="Gene3D" id="3.20.20.80">
    <property type="entry name" value="Glycosidases"/>
    <property type="match status" value="1"/>
</dbReference>
<protein>
    <recommendedName>
        <fullName evidence="4 10">4-alpha-glucanotransferase</fullName>
        <ecNumber evidence="3 10">2.4.1.25</ecNumber>
    </recommendedName>
    <alternativeName>
        <fullName evidence="8 10">Amylomaltase</fullName>
    </alternativeName>
    <alternativeName>
        <fullName evidence="9 10">Disproportionating enzyme</fullName>
    </alternativeName>
</protein>
<accession>A0ABQ1DZL3</accession>
<sequence length="497" mass="56514">MFKRSSGVLAHVTSLPSPHGVGTMGKTARDFVDFLAAAHQTYWQVLPLGHTGFGDSPYQCFSAAAGNPYLIDMDLLVEDGLLTADEVRQGDFNASADAADFEQLADTRWPLFRKAYSRVTPEMREKIAAFTEKNSEWLPDYALFMALKEEKYHHMPVYMWPDKDVRDRKPAALEKVTEELRDEVDFRIFLQYIFFKQWTALREYANEKGIQIIGDIPIYVSADSSDVWTHPKLFKLKPDRSPKLVAGVPPDYYSATGQLWGNPVYNWTAHKAENYAWWIWRMKSNMALFDVVRLDHFRGFAAYWEVGADEETAINGKWRKGPGMELFNAIEKALGPVPLIAEDLGVQTDEVKKLLEESGFPGMRVLIFGFTPDYDNEHLPHNYKPNSIVYTSTHDSQTVCEQIMDICSESEKQFAYRYLRTSHAEAMGWSAIKCVWASSANIAMTTLQDLLSLGADSRMNTPATIGGKNWRWRVRAEALNPTVSSMLGEITKTYMRG</sequence>
<dbReference type="NCBIfam" id="TIGR00217">
    <property type="entry name" value="malQ"/>
    <property type="match status" value="1"/>
</dbReference>
<dbReference type="EMBL" id="BLYJ01000012">
    <property type="protein sequence ID" value="GFO88068.1"/>
    <property type="molecule type" value="Genomic_DNA"/>
</dbReference>
<reference evidence="11 12" key="1">
    <citation type="submission" date="2020-06" db="EMBL/GenBank/DDBJ databases">
        <title>Characterization of fructooligosaccharide metabolism and fructooligosaccharide-degrading enzymes in human commensal butyrate producers.</title>
        <authorList>
            <person name="Tanno H."/>
            <person name="Fujii T."/>
            <person name="Hirano K."/>
            <person name="Maeno S."/>
            <person name="Tonozuka T."/>
            <person name="Sakamoto M."/>
            <person name="Ohkuma M."/>
            <person name="Tochio T."/>
            <person name="Endo A."/>
        </authorList>
    </citation>
    <scope>NUCLEOTIDE SEQUENCE [LARGE SCALE GENOMIC DNA]</scope>
    <source>
        <strain evidence="11 12">JCM 31056</strain>
    </source>
</reference>
<dbReference type="PANTHER" id="PTHR32438:SF5">
    <property type="entry name" value="4-ALPHA-GLUCANOTRANSFERASE DPE1, CHLOROPLASTIC_AMYLOPLASTIC"/>
    <property type="match status" value="1"/>
</dbReference>
<evidence type="ECO:0000256" key="1">
    <source>
        <dbReference type="ARBA" id="ARBA00000439"/>
    </source>
</evidence>
<comment type="similarity">
    <text evidence="2 10">Belongs to the disproportionating enzyme family.</text>
</comment>
<dbReference type="InterPro" id="IPR017853">
    <property type="entry name" value="GH"/>
</dbReference>
<keyword evidence="5 10" id="KW-0328">Glycosyltransferase</keyword>
<proteinExistence type="inferred from homology"/>
<name>A0ABQ1DZL3_9FIRM</name>
<keyword evidence="6 10" id="KW-0808">Transferase</keyword>
<keyword evidence="12" id="KW-1185">Reference proteome</keyword>
<gene>
    <name evidence="11" type="primary">malQ</name>
    <name evidence="11" type="ORF">BUFA31_12320</name>
</gene>
<evidence type="ECO:0000256" key="5">
    <source>
        <dbReference type="ARBA" id="ARBA00022676"/>
    </source>
</evidence>
<evidence type="ECO:0000256" key="6">
    <source>
        <dbReference type="ARBA" id="ARBA00022679"/>
    </source>
</evidence>
<dbReference type="InterPro" id="IPR003385">
    <property type="entry name" value="Glyco_hydro_77"/>
</dbReference>
<evidence type="ECO:0000256" key="3">
    <source>
        <dbReference type="ARBA" id="ARBA00012560"/>
    </source>
</evidence>
<evidence type="ECO:0000256" key="10">
    <source>
        <dbReference type="RuleBase" id="RU361207"/>
    </source>
</evidence>
<dbReference type="Pfam" id="PF02446">
    <property type="entry name" value="Glyco_hydro_77"/>
    <property type="match status" value="1"/>
</dbReference>
<dbReference type="PANTHER" id="PTHR32438">
    <property type="entry name" value="4-ALPHA-GLUCANOTRANSFERASE DPE1, CHLOROPLASTIC/AMYLOPLASTIC"/>
    <property type="match status" value="1"/>
</dbReference>